<dbReference type="RefSeq" id="WP_089255190.1">
    <property type="nucleotide sequence ID" value="NZ_FZPH01000023.1"/>
</dbReference>
<sequence length="92" mass="9484">MLTLTDKAVAAICVLLTQDDVPAGAGLRISSDPSKALRLTLAPGPHAGDTVIDRSDARIFLDPEATETLRGSALDAESDGAGGVRFAVARPR</sequence>
<dbReference type="SUPFAM" id="SSF89360">
    <property type="entry name" value="HesB-like domain"/>
    <property type="match status" value="1"/>
</dbReference>
<protein>
    <submittedName>
        <fullName evidence="1">Iron-sulfur cluster assembly protein</fullName>
    </submittedName>
</protein>
<accession>A0A239PEJ5</accession>
<dbReference type="OrthoDB" id="4868950at2"/>
<gene>
    <name evidence="1" type="ORF">SAMN05421812_12359</name>
</gene>
<proteinExistence type="predicted"/>
<organism evidence="1 2">
    <name type="scientific">Asanoa hainanensis</name>
    <dbReference type="NCBI Taxonomy" id="560556"/>
    <lineage>
        <taxon>Bacteria</taxon>
        <taxon>Bacillati</taxon>
        <taxon>Actinomycetota</taxon>
        <taxon>Actinomycetes</taxon>
        <taxon>Micromonosporales</taxon>
        <taxon>Micromonosporaceae</taxon>
        <taxon>Asanoa</taxon>
    </lineage>
</organism>
<dbReference type="EMBL" id="FZPH01000023">
    <property type="protein sequence ID" value="SNT65506.1"/>
    <property type="molecule type" value="Genomic_DNA"/>
</dbReference>
<dbReference type="AlphaFoldDB" id="A0A239PEJ5"/>
<reference evidence="1 2" key="1">
    <citation type="submission" date="2017-06" db="EMBL/GenBank/DDBJ databases">
        <authorList>
            <person name="Kim H.J."/>
            <person name="Triplett B.A."/>
        </authorList>
    </citation>
    <scope>NUCLEOTIDE SEQUENCE [LARGE SCALE GENOMIC DNA]</scope>
    <source>
        <strain evidence="1 2">CGMCC 4.5593</strain>
    </source>
</reference>
<name>A0A239PEJ5_9ACTN</name>
<evidence type="ECO:0000313" key="2">
    <source>
        <dbReference type="Proteomes" id="UP000198362"/>
    </source>
</evidence>
<dbReference type="InterPro" id="IPR035903">
    <property type="entry name" value="HesB-like_dom_sf"/>
</dbReference>
<dbReference type="Proteomes" id="UP000198362">
    <property type="component" value="Unassembled WGS sequence"/>
</dbReference>
<evidence type="ECO:0000313" key="1">
    <source>
        <dbReference type="EMBL" id="SNT65506.1"/>
    </source>
</evidence>
<dbReference type="Gene3D" id="2.60.300.12">
    <property type="entry name" value="HesB-like domain"/>
    <property type="match status" value="1"/>
</dbReference>
<keyword evidence="2" id="KW-1185">Reference proteome</keyword>